<organism evidence="3">
    <name type="scientific">Caenorhabditis brenneri</name>
    <name type="common">Nematode worm</name>
    <dbReference type="NCBI Taxonomy" id="135651"/>
    <lineage>
        <taxon>Eukaryota</taxon>
        <taxon>Metazoa</taxon>
        <taxon>Ecdysozoa</taxon>
        <taxon>Nematoda</taxon>
        <taxon>Chromadorea</taxon>
        <taxon>Rhabditida</taxon>
        <taxon>Rhabditina</taxon>
        <taxon>Rhabditomorpha</taxon>
        <taxon>Rhabditoidea</taxon>
        <taxon>Rhabditidae</taxon>
        <taxon>Peloderinae</taxon>
        <taxon>Caenorhabditis</taxon>
    </lineage>
</organism>
<name>G0M7A1_CAEBE</name>
<dbReference type="HOGENOM" id="CLU_819494_0_0_1"/>
<dbReference type="AlphaFoldDB" id="G0M7A1"/>
<evidence type="ECO:0000313" key="3">
    <source>
        <dbReference type="Proteomes" id="UP000008068"/>
    </source>
</evidence>
<dbReference type="EMBL" id="GL379786">
    <property type="protein sequence ID" value="EGT30161.1"/>
    <property type="molecule type" value="Genomic_DNA"/>
</dbReference>
<reference evidence="3" key="1">
    <citation type="submission" date="2011-07" db="EMBL/GenBank/DDBJ databases">
        <authorList>
            <consortium name="Caenorhabditis brenneri Sequencing and Analysis Consortium"/>
            <person name="Wilson R.K."/>
        </authorList>
    </citation>
    <scope>NUCLEOTIDE SEQUENCE [LARGE SCALE GENOMIC DNA]</scope>
    <source>
        <strain evidence="3">PB2801</strain>
    </source>
</reference>
<dbReference type="eggNOG" id="ENOG502THYK">
    <property type="taxonomic scope" value="Eukaryota"/>
</dbReference>
<evidence type="ECO:0000256" key="1">
    <source>
        <dbReference type="SAM" id="MobiDB-lite"/>
    </source>
</evidence>
<gene>
    <name evidence="2" type="ORF">CAEBREN_03526</name>
</gene>
<dbReference type="InParanoid" id="G0M7A1"/>
<feature type="compositionally biased region" description="Polar residues" evidence="1">
    <location>
        <begin position="314"/>
        <end position="329"/>
    </location>
</feature>
<feature type="compositionally biased region" description="Low complexity" evidence="1">
    <location>
        <begin position="291"/>
        <end position="310"/>
    </location>
</feature>
<keyword evidence="3" id="KW-1185">Reference proteome</keyword>
<feature type="region of interest" description="Disordered" evidence="1">
    <location>
        <begin position="270"/>
        <end position="329"/>
    </location>
</feature>
<evidence type="ECO:0000313" key="2">
    <source>
        <dbReference type="EMBL" id="EGT30161.1"/>
    </source>
</evidence>
<dbReference type="OrthoDB" id="5778116at2759"/>
<accession>G0M7A1</accession>
<protein>
    <submittedName>
        <fullName evidence="2">Uncharacterized protein</fullName>
    </submittedName>
</protein>
<dbReference type="Proteomes" id="UP000008068">
    <property type="component" value="Unassembled WGS sequence"/>
</dbReference>
<dbReference type="OMA" id="YTWHLVA"/>
<sequence>MIRSFPLVFETDYNKGVRFHRHLQDKHPELASETSTSLDYVKKYYELFRHNDLALLQREILICPINYGYTWHLVAVDKPKNALEEGKDSNVYFLSSHPVVPQYSMAQTFTKYLTMAFHTMGYKAIPENFKYQELILEECTSQSQVMVCVYTELVYLISKNKKDMSTFFSGIKPEVQRLKFEHYIFARYVQTLLNCFAVEVVVILLELKNHVFLLQYNEHGQIPKYGILVLENEDLSWVEETDIDRILNPDRQMRVVRPIRRIGTKRPPVSEWPNYRGNLTNHRSHRENIENNNPNANANANGDTNADANAIPNGDQNADGTGPSTSSQN</sequence>
<proteinExistence type="predicted"/>